<name>A0A2I0R6G2_9FLAO</name>
<keyword evidence="1" id="KW-0472">Membrane</keyword>
<organism evidence="3 4">
    <name type="scientific">Brumimicrobium salinarum</name>
    <dbReference type="NCBI Taxonomy" id="2058658"/>
    <lineage>
        <taxon>Bacteria</taxon>
        <taxon>Pseudomonadati</taxon>
        <taxon>Bacteroidota</taxon>
        <taxon>Flavobacteriia</taxon>
        <taxon>Flavobacteriales</taxon>
        <taxon>Crocinitomicaceae</taxon>
        <taxon>Brumimicrobium</taxon>
    </lineage>
</organism>
<dbReference type="InterPro" id="IPR003779">
    <property type="entry name" value="CMD-like"/>
</dbReference>
<dbReference type="SUPFAM" id="SSF69118">
    <property type="entry name" value="AhpD-like"/>
    <property type="match status" value="1"/>
</dbReference>
<accession>A0A2I0R6G2</accession>
<feature type="domain" description="Carboxymuconolactone decarboxylase-like" evidence="2">
    <location>
        <begin position="46"/>
        <end position="107"/>
    </location>
</feature>
<dbReference type="EMBL" id="PJNI01000001">
    <property type="protein sequence ID" value="PKR82171.1"/>
    <property type="molecule type" value="Genomic_DNA"/>
</dbReference>
<evidence type="ECO:0000313" key="4">
    <source>
        <dbReference type="Proteomes" id="UP000236654"/>
    </source>
</evidence>
<evidence type="ECO:0000313" key="3">
    <source>
        <dbReference type="EMBL" id="PKR82171.1"/>
    </source>
</evidence>
<gene>
    <name evidence="3" type="ORF">CW751_02215</name>
</gene>
<dbReference type="GO" id="GO:0051920">
    <property type="term" value="F:peroxiredoxin activity"/>
    <property type="evidence" value="ECO:0007669"/>
    <property type="project" value="InterPro"/>
</dbReference>
<dbReference type="RefSeq" id="WP_101333316.1">
    <property type="nucleotide sequence ID" value="NZ_PJNI01000001.1"/>
</dbReference>
<protein>
    <submittedName>
        <fullName evidence="3">Alkylhydroperoxidase</fullName>
    </submittedName>
</protein>
<keyword evidence="3" id="KW-0575">Peroxidase</keyword>
<sequence length="206" mass="22892">MKKEITIPSSYSERTEFKRRFTFFEMYNSFVKAVKAFPILSKNKKSGKLHLDFIERIQLAVTEVNGCAACSYQHTKMALKQGMSADEISSFLSGGEDFIQPKEAKALVFAQHFADSTGKPESYALQSIVDEYGSEKALIILAACQVMIAGNMYGIPLSAFQARLKGKKYRDSTLLYELSMIFSGGLVLPIAIIHGLLIPSTKIKKP</sequence>
<keyword evidence="4" id="KW-1185">Reference proteome</keyword>
<evidence type="ECO:0000259" key="2">
    <source>
        <dbReference type="Pfam" id="PF02627"/>
    </source>
</evidence>
<dbReference type="Pfam" id="PF02627">
    <property type="entry name" value="CMD"/>
    <property type="match status" value="1"/>
</dbReference>
<dbReference type="OrthoDB" id="9801997at2"/>
<keyword evidence="1" id="KW-1133">Transmembrane helix</keyword>
<dbReference type="Gene3D" id="1.20.1290.10">
    <property type="entry name" value="AhpD-like"/>
    <property type="match status" value="1"/>
</dbReference>
<dbReference type="InterPro" id="IPR004675">
    <property type="entry name" value="AhpD_core"/>
</dbReference>
<dbReference type="AlphaFoldDB" id="A0A2I0R6G2"/>
<dbReference type="NCBIfam" id="TIGR00778">
    <property type="entry name" value="ahpD_dom"/>
    <property type="match status" value="1"/>
</dbReference>
<keyword evidence="1" id="KW-0812">Transmembrane</keyword>
<comment type="caution">
    <text evidence="3">The sequence shown here is derived from an EMBL/GenBank/DDBJ whole genome shotgun (WGS) entry which is preliminary data.</text>
</comment>
<feature type="transmembrane region" description="Helical" evidence="1">
    <location>
        <begin position="137"/>
        <end position="155"/>
    </location>
</feature>
<evidence type="ECO:0000256" key="1">
    <source>
        <dbReference type="SAM" id="Phobius"/>
    </source>
</evidence>
<keyword evidence="3" id="KW-0560">Oxidoreductase</keyword>
<dbReference type="InterPro" id="IPR029032">
    <property type="entry name" value="AhpD-like"/>
</dbReference>
<proteinExistence type="predicted"/>
<reference evidence="3 4" key="1">
    <citation type="submission" date="2017-12" db="EMBL/GenBank/DDBJ databases">
        <title>The draft genome sequence of Brumimicrobium saltpan LHR20.</title>
        <authorList>
            <person name="Do Z.-J."/>
            <person name="Luo H.-R."/>
        </authorList>
    </citation>
    <scope>NUCLEOTIDE SEQUENCE [LARGE SCALE GENOMIC DNA]</scope>
    <source>
        <strain evidence="3 4">LHR20</strain>
    </source>
</reference>
<dbReference type="Proteomes" id="UP000236654">
    <property type="component" value="Unassembled WGS sequence"/>
</dbReference>
<feature type="transmembrane region" description="Helical" evidence="1">
    <location>
        <begin position="175"/>
        <end position="198"/>
    </location>
</feature>